<reference evidence="3" key="1">
    <citation type="submission" date="2015-03" db="EMBL/GenBank/DDBJ databases">
        <authorList>
            <consortium name="Pathogen Informatics"/>
        </authorList>
    </citation>
    <scope>NUCLEOTIDE SEQUENCE [LARGE SCALE GENOMIC DNA]</scope>
    <source>
        <strain evidence="3">NCTC11134</strain>
        <plasmid evidence="3">2</plasmid>
    </source>
</reference>
<dbReference type="AlphaFoldDB" id="A0A0H5PAR9"/>
<dbReference type="Proteomes" id="UP000057820">
    <property type="component" value="Plasmid 2"/>
</dbReference>
<dbReference type="EMBL" id="LN868939">
    <property type="protein sequence ID" value="CRY84359.1"/>
    <property type="molecule type" value="Genomic_DNA"/>
</dbReference>
<organism evidence="2 3">
    <name type="scientific">Nocardia farcinica</name>
    <dbReference type="NCBI Taxonomy" id="37329"/>
    <lineage>
        <taxon>Bacteria</taxon>
        <taxon>Bacillati</taxon>
        <taxon>Actinomycetota</taxon>
        <taxon>Actinomycetes</taxon>
        <taxon>Mycobacteriales</taxon>
        <taxon>Nocardiaceae</taxon>
        <taxon>Nocardia</taxon>
    </lineage>
</organism>
<evidence type="ECO:0000256" key="1">
    <source>
        <dbReference type="SAM" id="MobiDB-lite"/>
    </source>
</evidence>
<protein>
    <submittedName>
        <fullName evidence="2">Uncharacterized protein</fullName>
    </submittedName>
</protein>
<evidence type="ECO:0000313" key="2">
    <source>
        <dbReference type="EMBL" id="CRY84359.1"/>
    </source>
</evidence>
<evidence type="ECO:0000313" key="3">
    <source>
        <dbReference type="Proteomes" id="UP000057820"/>
    </source>
</evidence>
<accession>A0A0H5PAR9</accession>
<sequence length="94" mass="10291">MTRPTRPLTTAEKRQLFEAALREAVDRGVVYSHNGVDDDVDEALMAIASAYPHVTPDLIDAAEQAFAGQLDGSNAARAEQEMRRRFGITTDDDA</sequence>
<dbReference type="KEGG" id="nfr:ERS450000_05996"/>
<dbReference type="RefSeq" id="WP_060594983.1">
    <property type="nucleotide sequence ID" value="NZ_CP031418.1"/>
</dbReference>
<geneLocation type="plasmid" evidence="2">
    <name>2</name>
</geneLocation>
<keyword evidence="2" id="KW-0614">Plasmid</keyword>
<proteinExistence type="predicted"/>
<gene>
    <name evidence="2" type="ORF">ERS450000_05996</name>
</gene>
<name>A0A0H5PAR9_NOCFR</name>
<feature type="region of interest" description="Disordered" evidence="1">
    <location>
        <begin position="73"/>
        <end position="94"/>
    </location>
</feature>